<keyword evidence="2" id="KW-1185">Reference proteome</keyword>
<evidence type="ECO:0000313" key="2">
    <source>
        <dbReference type="Proteomes" id="UP001213681"/>
    </source>
</evidence>
<evidence type="ECO:0008006" key="3">
    <source>
        <dbReference type="Google" id="ProtNLM"/>
    </source>
</evidence>
<comment type="caution">
    <text evidence="1">The sequence shown here is derived from an EMBL/GenBank/DDBJ whole genome shotgun (WGS) entry which is preliminary data.</text>
</comment>
<dbReference type="Proteomes" id="UP001213681">
    <property type="component" value="Unassembled WGS sequence"/>
</dbReference>
<name>A0AAD6G7U4_9EURO</name>
<protein>
    <recommendedName>
        <fullName evidence="3">DUF4238 domain-containing protein</fullName>
    </recommendedName>
</protein>
<sequence length="585" mass="68363">MEPTPQNLHFVPRFILRKFAAKDQPPAGPRNDYHGRKKRSRNRRDLLVNKVDLEMSTLTQRPVSTEFALVDMYRDPGFDQNPYHLEKKLSKLESDTSKIILRAYSQFAQGLILELERIEVDKLRGFLFLMKYRNSGMFARYNHDHIDDYNADDRERMAEYMRSRGFSKPRDVWFDNLREFLDLEMDPAKAWIETLKTRIYPDDAMMMILHLTHSFLAFCEPMSSDDEFLLTENAYAVFEGPSTETLNPLTQESNHIYNEYHNFAPLSPRLMIVLRSHLLGSQDQVTGSILEPLLEAARSQHLYPDKAGSILQDLPIRKCDTVYVQKNITSIASLRPNDRFCFQCFKISSRHITLINNILLEEAYTTSSIVFHSKSSLKVNIERYLEDDTLGMKNTMSSPFDERRLYLTTLERIMRQLGGSTVCKTRHFRPGVRSPQLHMSLSVAARLAIELLQSEETESSIPPVYSLLKPGASRKTFWNDVHQASLMLLLRIKVDVILKDSSLNNLDKDYVRFSRQRFFMEFPVERLWLYFKIARNMGKFDLGDFNKQIADLEITGVEDKFGKFLAYFPEKREYLVQMMYFQALT</sequence>
<reference evidence="1" key="2">
    <citation type="journal article" date="2023" name="IMA Fungus">
        <title>Comparative genomic study of the Penicillium genus elucidates a diverse pangenome and 15 lateral gene transfer events.</title>
        <authorList>
            <person name="Petersen C."/>
            <person name="Sorensen T."/>
            <person name="Nielsen M.R."/>
            <person name="Sondergaard T.E."/>
            <person name="Sorensen J.L."/>
            <person name="Fitzpatrick D.A."/>
            <person name="Frisvad J.C."/>
            <person name="Nielsen K.L."/>
        </authorList>
    </citation>
    <scope>NUCLEOTIDE SEQUENCE</scope>
    <source>
        <strain evidence="1">IBT 16125</strain>
    </source>
</reference>
<dbReference type="GeneID" id="81597158"/>
<proteinExistence type="predicted"/>
<dbReference type="Pfam" id="PF14022">
    <property type="entry name" value="DUF4238"/>
    <property type="match status" value="1"/>
</dbReference>
<gene>
    <name evidence="1" type="ORF">N7458_003532</name>
</gene>
<dbReference type="InterPro" id="IPR025332">
    <property type="entry name" value="DUF4238"/>
</dbReference>
<accession>A0AAD6G7U4</accession>
<dbReference type="EMBL" id="JAPVEA010000002">
    <property type="protein sequence ID" value="KAJ5461980.1"/>
    <property type="molecule type" value="Genomic_DNA"/>
</dbReference>
<organism evidence="1 2">
    <name type="scientific">Penicillium daleae</name>
    <dbReference type="NCBI Taxonomy" id="63821"/>
    <lineage>
        <taxon>Eukaryota</taxon>
        <taxon>Fungi</taxon>
        <taxon>Dikarya</taxon>
        <taxon>Ascomycota</taxon>
        <taxon>Pezizomycotina</taxon>
        <taxon>Eurotiomycetes</taxon>
        <taxon>Eurotiomycetidae</taxon>
        <taxon>Eurotiales</taxon>
        <taxon>Aspergillaceae</taxon>
        <taxon>Penicillium</taxon>
    </lineage>
</organism>
<reference evidence="1" key="1">
    <citation type="submission" date="2022-12" db="EMBL/GenBank/DDBJ databases">
        <authorList>
            <person name="Petersen C."/>
        </authorList>
    </citation>
    <scope>NUCLEOTIDE SEQUENCE</scope>
    <source>
        <strain evidence="1">IBT 16125</strain>
    </source>
</reference>
<dbReference type="AlphaFoldDB" id="A0AAD6G7U4"/>
<evidence type="ECO:0000313" key="1">
    <source>
        <dbReference type="EMBL" id="KAJ5461980.1"/>
    </source>
</evidence>
<dbReference type="RefSeq" id="XP_056771022.1">
    <property type="nucleotide sequence ID" value="XM_056906915.1"/>
</dbReference>